<feature type="transmembrane region" description="Helical" evidence="2">
    <location>
        <begin position="15"/>
        <end position="32"/>
    </location>
</feature>
<feature type="transmembrane region" description="Helical" evidence="2">
    <location>
        <begin position="73"/>
        <end position="95"/>
    </location>
</feature>
<reference evidence="3" key="1">
    <citation type="submission" date="2021-01" db="EMBL/GenBank/DDBJ databases">
        <authorList>
            <person name="Corre E."/>
            <person name="Pelletier E."/>
            <person name="Niang G."/>
            <person name="Scheremetjew M."/>
            <person name="Finn R."/>
            <person name="Kale V."/>
            <person name="Holt S."/>
            <person name="Cochrane G."/>
            <person name="Meng A."/>
            <person name="Brown T."/>
            <person name="Cohen L."/>
        </authorList>
    </citation>
    <scope>NUCLEOTIDE SEQUENCE</scope>
    <source>
        <strain evidence="3">CCCM811</strain>
    </source>
</reference>
<feature type="transmembrane region" description="Helical" evidence="2">
    <location>
        <begin position="44"/>
        <end position="61"/>
    </location>
</feature>
<keyword evidence="2" id="KW-0472">Membrane</keyword>
<gene>
    <name evidence="3" type="ORF">LGLO00237_LOCUS7997</name>
</gene>
<keyword evidence="2" id="KW-1133">Transmembrane helix</keyword>
<sequence length="349" mass="38685">MMADTDPTWIVSDSIKLGIVLVFLGVSVVQAAQQHSMSTKRYIHYANVIVGVVFAFELAQAHGSGLGGWKGFIVLADIVVTIIALEAFYISYAVLWAIFSSSSVRSLSRFPEGLKYAFLVVAICFVLCHIISLGLTIAHNDYQYSTIRHSATLVLLLCTSLTNIVLILKLKRILMRYSVVIASYADNFMGSEDGKHLETEEPTENTDEDRVGEKLQSKLTKLLCLYIPVCCLGIASMGVLVKHTQERRGSYSEIVQKSNAKYDVYSDIFGFWSIVVSYFLLIYYAFVTVEKCLCYTRRSQNDGLTSADLRIFEDSITSDLGDLPMTPSPSGGTAPYEEALDDVDRGEFG</sequence>
<evidence type="ECO:0000256" key="2">
    <source>
        <dbReference type="SAM" id="Phobius"/>
    </source>
</evidence>
<feature type="transmembrane region" description="Helical" evidence="2">
    <location>
        <begin position="223"/>
        <end position="241"/>
    </location>
</feature>
<organism evidence="3">
    <name type="scientific">Lotharella globosa</name>
    <dbReference type="NCBI Taxonomy" id="91324"/>
    <lineage>
        <taxon>Eukaryota</taxon>
        <taxon>Sar</taxon>
        <taxon>Rhizaria</taxon>
        <taxon>Cercozoa</taxon>
        <taxon>Chlorarachniophyceae</taxon>
        <taxon>Lotharella</taxon>
    </lineage>
</organism>
<evidence type="ECO:0000313" key="3">
    <source>
        <dbReference type="EMBL" id="CAE0656179.1"/>
    </source>
</evidence>
<feature type="transmembrane region" description="Helical" evidence="2">
    <location>
        <begin position="268"/>
        <end position="289"/>
    </location>
</feature>
<evidence type="ECO:0000256" key="1">
    <source>
        <dbReference type="SAM" id="MobiDB-lite"/>
    </source>
</evidence>
<accession>A0A7S3YMD8</accession>
<protein>
    <submittedName>
        <fullName evidence="3">Uncharacterized protein</fullName>
    </submittedName>
</protein>
<dbReference type="EMBL" id="HBIV01010666">
    <property type="protein sequence ID" value="CAE0656179.1"/>
    <property type="molecule type" value="Transcribed_RNA"/>
</dbReference>
<feature type="region of interest" description="Disordered" evidence="1">
    <location>
        <begin position="320"/>
        <end position="349"/>
    </location>
</feature>
<proteinExistence type="predicted"/>
<feature type="transmembrane region" description="Helical" evidence="2">
    <location>
        <begin position="116"/>
        <end position="138"/>
    </location>
</feature>
<feature type="transmembrane region" description="Helical" evidence="2">
    <location>
        <begin position="150"/>
        <end position="168"/>
    </location>
</feature>
<name>A0A7S3YMD8_9EUKA</name>
<dbReference type="AlphaFoldDB" id="A0A7S3YMD8"/>
<keyword evidence="2" id="KW-0812">Transmembrane</keyword>